<evidence type="ECO:0000313" key="2">
    <source>
        <dbReference type="Proteomes" id="UP000297385"/>
    </source>
</evidence>
<gene>
    <name evidence="1" type="ORF">E2553_42465</name>
</gene>
<dbReference type="AlphaFoldDB" id="A0A4Y8MG66"/>
<accession>A0A4Y8MG66</accession>
<dbReference type="InterPro" id="IPR009962">
    <property type="entry name" value="DUF1488"/>
</dbReference>
<dbReference type="RefSeq" id="WP_116120289.1">
    <property type="nucleotide sequence ID" value="NZ_SNVI01000008.1"/>
</dbReference>
<dbReference type="Pfam" id="PF07369">
    <property type="entry name" value="DUF1488"/>
    <property type="match status" value="1"/>
</dbReference>
<protein>
    <submittedName>
        <fullName evidence="1">DUF1488 family protein</fullName>
    </submittedName>
</protein>
<sequence>MDVIELMPAVTADRREISFRLAGQRSEVACAITREALEAQFWLPAGADQVRMLKAFADGQRRIVAVAERKIRLHPDEVVRLTADDFLIKP</sequence>
<evidence type="ECO:0000313" key="1">
    <source>
        <dbReference type="EMBL" id="TFE36428.1"/>
    </source>
</evidence>
<organism evidence="1 2">
    <name type="scientific">Paraburkholderia dipogonis</name>
    <dbReference type="NCBI Taxonomy" id="1211383"/>
    <lineage>
        <taxon>Bacteria</taxon>
        <taxon>Pseudomonadati</taxon>
        <taxon>Pseudomonadota</taxon>
        <taxon>Betaproteobacteria</taxon>
        <taxon>Burkholderiales</taxon>
        <taxon>Burkholderiaceae</taxon>
        <taxon>Paraburkholderia</taxon>
    </lineage>
</organism>
<comment type="caution">
    <text evidence="1">The sequence shown here is derived from an EMBL/GenBank/DDBJ whole genome shotgun (WGS) entry which is preliminary data.</text>
</comment>
<name>A0A4Y8MG66_9BURK</name>
<dbReference type="Proteomes" id="UP000297385">
    <property type="component" value="Unassembled WGS sequence"/>
</dbReference>
<dbReference type="EMBL" id="SNVI01000008">
    <property type="protein sequence ID" value="TFE36428.1"/>
    <property type="molecule type" value="Genomic_DNA"/>
</dbReference>
<proteinExistence type="predicted"/>
<reference evidence="1 2" key="1">
    <citation type="submission" date="2019-03" db="EMBL/GenBank/DDBJ databases">
        <title>Complete Genome Sequence of Paraburkholderia dipogonis ICMP 19430T, a Nitrogen-fixing Symbiont of the South African Invasive Legume Dipogon lignosus in New Zealand.</title>
        <authorList>
            <person name="De Meyer S.E."/>
        </authorList>
    </citation>
    <scope>NUCLEOTIDE SEQUENCE [LARGE SCALE GENOMIC DNA]</scope>
    <source>
        <strain evidence="1 2">ICMP 19430</strain>
    </source>
</reference>